<proteinExistence type="predicted"/>
<dbReference type="EMBL" id="BAABME010010995">
    <property type="protein sequence ID" value="GAA0183072.1"/>
    <property type="molecule type" value="Genomic_DNA"/>
</dbReference>
<accession>A0AAV3RRN7</accession>
<protein>
    <submittedName>
        <fullName evidence="1">Uncharacterized protein</fullName>
    </submittedName>
</protein>
<dbReference type="Proteomes" id="UP001454036">
    <property type="component" value="Unassembled WGS sequence"/>
</dbReference>
<name>A0AAV3RRN7_LITER</name>
<evidence type="ECO:0000313" key="2">
    <source>
        <dbReference type="Proteomes" id="UP001454036"/>
    </source>
</evidence>
<reference evidence="1 2" key="1">
    <citation type="submission" date="2024-01" db="EMBL/GenBank/DDBJ databases">
        <title>The complete chloroplast genome sequence of Lithospermum erythrorhizon: insights into the phylogenetic relationship among Boraginaceae species and the maternal lineages of purple gromwells.</title>
        <authorList>
            <person name="Okada T."/>
            <person name="Watanabe K."/>
        </authorList>
    </citation>
    <scope>NUCLEOTIDE SEQUENCE [LARGE SCALE GENOMIC DNA]</scope>
</reference>
<dbReference type="AlphaFoldDB" id="A0AAV3RRN7"/>
<sequence>MGKHTRSSEYSNQNPQDYLQYDYIHEPQNSILSTRMAKREEDNGLKYHGIEVCSPQVHREKMTDYQRGGATNFAGGGNYNKGFENEDVNVEIEEFIEMKHRKFERSKWSAWSMNNNN</sequence>
<organism evidence="1 2">
    <name type="scientific">Lithospermum erythrorhizon</name>
    <name type="common">Purple gromwell</name>
    <name type="synonym">Lithospermum officinale var. erythrorhizon</name>
    <dbReference type="NCBI Taxonomy" id="34254"/>
    <lineage>
        <taxon>Eukaryota</taxon>
        <taxon>Viridiplantae</taxon>
        <taxon>Streptophyta</taxon>
        <taxon>Embryophyta</taxon>
        <taxon>Tracheophyta</taxon>
        <taxon>Spermatophyta</taxon>
        <taxon>Magnoliopsida</taxon>
        <taxon>eudicotyledons</taxon>
        <taxon>Gunneridae</taxon>
        <taxon>Pentapetalae</taxon>
        <taxon>asterids</taxon>
        <taxon>lamiids</taxon>
        <taxon>Boraginales</taxon>
        <taxon>Boraginaceae</taxon>
        <taxon>Boraginoideae</taxon>
        <taxon>Lithospermeae</taxon>
        <taxon>Lithospermum</taxon>
    </lineage>
</organism>
<keyword evidence="2" id="KW-1185">Reference proteome</keyword>
<comment type="caution">
    <text evidence="1">The sequence shown here is derived from an EMBL/GenBank/DDBJ whole genome shotgun (WGS) entry which is preliminary data.</text>
</comment>
<gene>
    <name evidence="1" type="ORF">LIER_30551</name>
</gene>
<evidence type="ECO:0000313" key="1">
    <source>
        <dbReference type="EMBL" id="GAA0183072.1"/>
    </source>
</evidence>